<evidence type="ECO:0000259" key="3">
    <source>
        <dbReference type="SMART" id="SM00853"/>
    </source>
</evidence>
<feature type="compositionally biased region" description="Basic and acidic residues" evidence="2">
    <location>
        <begin position="439"/>
        <end position="449"/>
    </location>
</feature>
<feature type="region of interest" description="Disordered" evidence="2">
    <location>
        <begin position="656"/>
        <end position="676"/>
    </location>
</feature>
<dbReference type="InterPro" id="IPR014790">
    <property type="entry name" value="MutL_C"/>
</dbReference>
<evidence type="ECO:0000313" key="5">
    <source>
        <dbReference type="Proteomes" id="UP001337655"/>
    </source>
</evidence>
<evidence type="ECO:0000313" key="4">
    <source>
        <dbReference type="EMBL" id="KAK5171249.1"/>
    </source>
</evidence>
<comment type="similarity">
    <text evidence="1">Belongs to the DNA mismatch repair MutL/HexB family.</text>
</comment>
<dbReference type="SUPFAM" id="SSF55874">
    <property type="entry name" value="ATPase domain of HSP90 chaperone/DNA topoisomerase II/histidine kinase"/>
    <property type="match status" value="1"/>
</dbReference>
<dbReference type="Pfam" id="PF08676">
    <property type="entry name" value="MutL_C"/>
    <property type="match status" value="1"/>
</dbReference>
<evidence type="ECO:0000256" key="2">
    <source>
        <dbReference type="SAM" id="MobiDB-lite"/>
    </source>
</evidence>
<feature type="region of interest" description="Disordered" evidence="2">
    <location>
        <begin position="516"/>
        <end position="588"/>
    </location>
</feature>
<dbReference type="PANTHER" id="PTHR10073">
    <property type="entry name" value="DNA MISMATCH REPAIR PROTEIN MLH, PMS, MUTL"/>
    <property type="match status" value="1"/>
</dbReference>
<dbReference type="GO" id="GO:0032300">
    <property type="term" value="C:mismatch repair complex"/>
    <property type="evidence" value="ECO:0007669"/>
    <property type="project" value="InterPro"/>
</dbReference>
<feature type="compositionally biased region" description="Basic and acidic residues" evidence="2">
    <location>
        <begin position="473"/>
        <end position="485"/>
    </location>
</feature>
<reference evidence="4 5" key="1">
    <citation type="submission" date="2023-08" db="EMBL/GenBank/DDBJ databases">
        <title>Black Yeasts Isolated from many extreme environments.</title>
        <authorList>
            <person name="Coleine C."/>
            <person name="Stajich J.E."/>
            <person name="Selbmann L."/>
        </authorList>
    </citation>
    <scope>NUCLEOTIDE SEQUENCE [LARGE SCALE GENOMIC DNA]</scope>
    <source>
        <strain evidence="4 5">CCFEE 5935</strain>
    </source>
</reference>
<dbReference type="Gene3D" id="3.30.1540.20">
    <property type="entry name" value="MutL, C-terminal domain, dimerisation subdomain"/>
    <property type="match status" value="1"/>
</dbReference>
<dbReference type="SUPFAM" id="SSF118116">
    <property type="entry name" value="DNA mismatch repair protein MutL"/>
    <property type="match status" value="1"/>
</dbReference>
<feature type="region of interest" description="Disordered" evidence="2">
    <location>
        <begin position="614"/>
        <end position="637"/>
    </location>
</feature>
<dbReference type="AlphaFoldDB" id="A0AAV9PF35"/>
<feature type="region of interest" description="Disordered" evidence="2">
    <location>
        <begin position="332"/>
        <end position="357"/>
    </location>
</feature>
<dbReference type="InterPro" id="IPR038973">
    <property type="entry name" value="MutL/Mlh/Pms-like"/>
</dbReference>
<feature type="region of interest" description="Disordered" evidence="2">
    <location>
        <begin position="922"/>
        <end position="941"/>
    </location>
</feature>
<dbReference type="Proteomes" id="UP001337655">
    <property type="component" value="Unassembled WGS sequence"/>
</dbReference>
<dbReference type="GeneID" id="89925739"/>
<comment type="caution">
    <text evidence="4">The sequence shown here is derived from an EMBL/GenBank/DDBJ whole genome shotgun (WGS) entry which is preliminary data.</text>
</comment>
<dbReference type="RefSeq" id="XP_064660277.1">
    <property type="nucleotide sequence ID" value="XM_064801647.1"/>
</dbReference>
<dbReference type="GO" id="GO:0140664">
    <property type="term" value="F:ATP-dependent DNA damage sensor activity"/>
    <property type="evidence" value="ECO:0007669"/>
    <property type="project" value="InterPro"/>
</dbReference>
<dbReference type="InterPro" id="IPR042121">
    <property type="entry name" value="MutL_C_regsub"/>
</dbReference>
<name>A0AAV9PF35_9PEZI</name>
<dbReference type="GO" id="GO:0005524">
    <property type="term" value="F:ATP binding"/>
    <property type="evidence" value="ECO:0007669"/>
    <property type="project" value="InterPro"/>
</dbReference>
<dbReference type="GO" id="GO:0016887">
    <property type="term" value="F:ATP hydrolysis activity"/>
    <property type="evidence" value="ECO:0007669"/>
    <property type="project" value="InterPro"/>
</dbReference>
<feature type="compositionally biased region" description="Basic and acidic residues" evidence="2">
    <location>
        <begin position="552"/>
        <end position="562"/>
    </location>
</feature>
<protein>
    <submittedName>
        <fullName evidence="4">DNA mismatch repair protein</fullName>
    </submittedName>
</protein>
<dbReference type="Gene3D" id="3.30.1370.100">
    <property type="entry name" value="MutL, C-terminal domain, regulatory subdomain"/>
    <property type="match status" value="1"/>
</dbReference>
<evidence type="ECO:0000256" key="1">
    <source>
        <dbReference type="ARBA" id="ARBA00006082"/>
    </source>
</evidence>
<feature type="region of interest" description="Disordered" evidence="2">
    <location>
        <begin position="409"/>
        <end position="501"/>
    </location>
</feature>
<gene>
    <name evidence="4" type="primary">MLH3</name>
    <name evidence="4" type="ORF">LTR77_004393</name>
</gene>
<organism evidence="4 5">
    <name type="scientific">Saxophila tyrrhenica</name>
    <dbReference type="NCBI Taxonomy" id="1690608"/>
    <lineage>
        <taxon>Eukaryota</taxon>
        <taxon>Fungi</taxon>
        <taxon>Dikarya</taxon>
        <taxon>Ascomycota</taxon>
        <taxon>Pezizomycotina</taxon>
        <taxon>Dothideomycetes</taxon>
        <taxon>Dothideomycetidae</taxon>
        <taxon>Mycosphaerellales</taxon>
        <taxon>Extremaceae</taxon>
        <taxon>Saxophila</taxon>
    </lineage>
</organism>
<dbReference type="EMBL" id="JAVRRT010000006">
    <property type="protein sequence ID" value="KAK5171249.1"/>
    <property type="molecule type" value="Genomic_DNA"/>
</dbReference>
<proteinExistence type="inferred from homology"/>
<keyword evidence="5" id="KW-1185">Reference proteome</keyword>
<dbReference type="InterPro" id="IPR042120">
    <property type="entry name" value="MutL_C_dimsub"/>
</dbReference>
<dbReference type="PANTHER" id="PTHR10073:SF47">
    <property type="entry name" value="DNA MISMATCH REPAIR PROTEIN MLH3"/>
    <property type="match status" value="1"/>
</dbReference>
<accession>A0AAV9PF35</accession>
<feature type="compositionally biased region" description="Basic and acidic residues" evidence="2">
    <location>
        <begin position="621"/>
        <end position="632"/>
    </location>
</feature>
<dbReference type="Pfam" id="PF13589">
    <property type="entry name" value="HATPase_c_3"/>
    <property type="match status" value="1"/>
</dbReference>
<dbReference type="Gene3D" id="3.30.565.10">
    <property type="entry name" value="Histidine kinase-like ATPase, C-terminal domain"/>
    <property type="match status" value="1"/>
</dbReference>
<feature type="domain" description="MutL C-terminal dimerisation" evidence="3">
    <location>
        <begin position="781"/>
        <end position="972"/>
    </location>
</feature>
<feature type="compositionally biased region" description="Polar residues" evidence="2">
    <location>
        <begin position="525"/>
        <end position="535"/>
    </location>
</feature>
<dbReference type="InterPro" id="IPR037198">
    <property type="entry name" value="MutL_C_sf"/>
</dbReference>
<dbReference type="GO" id="GO:0006298">
    <property type="term" value="P:mismatch repair"/>
    <property type="evidence" value="ECO:0007669"/>
    <property type="project" value="InterPro"/>
</dbReference>
<dbReference type="InterPro" id="IPR036890">
    <property type="entry name" value="HATPase_C_sf"/>
</dbReference>
<dbReference type="SMART" id="SM00853">
    <property type="entry name" value="MutL_C"/>
    <property type="match status" value="1"/>
</dbReference>
<sequence>MARILPLQADAISQIHSSKHITSIQDVVLALLENSLDAGSNKVGITVDFRRGGCSVDDNGSGIASAEFMADGGLGKMYHTSKHRSTVAEPLHGTSGTYLASLAALSLLSISSCKSEEEGNATLTMHQGKIIARQVAPVEETSYSTAQGTRVIVKDLFGNVPVRVKHRALTMDDSSKEDRTWHELKRSVVALLLAWHRPCSVKMRDVEAERKTVQLSAQHPAVSNALTERSLNNLGAWTKFDLRDALPVLVQAGLVPAEVRTTWIPISASSPKVSIKGAINLQPAPTKRCQFISIGIHPCRSDVAQGDLYDIVNKVFVNSSFGSVEDAGTPLDEVEKDRRKRDRRYKNDEYTQKQLHGRKGVDKWPMLVIQVNFNDKQQPRMNAENVNDGNVKAISDILEATVTQWLEAHHFRSRKRGRRKNQDQTGAAAPSSSPQVFDARSKSTFDEKASLSTPGLKRTRTTESASTSKKRRYVDIEGNTRRLNQERPASVPMPTTDFNSWSRIKSGKRNFYDQLWEKKRPPVSPGNTAGLTKTTFKPRFNLPPLDVGALSEPRKQSRDAKHSTPQSTTRRPPRPATEPWSSSDDYGSIDTEDLAVAVKLAERNLGAEGMANKSSAALHGSHQDDHEARADDSIEWTDPATKQVFRVNARTGVVLPTRPASRSNDTPRPPVHQPPTRRSAAINTFLTSVGQPLSLARRPRTATANTETSWLPGFLKEWDNPVFARQNEEAIPVASIDGPGLDAAELVDKRCNHHDHAKAFSEVGAGGTAQLTKSALRNARAVRQVDRKFILCRTSAGKPGSENDLLVLVDQHAASERVILERLLADICSSDRTTALLDKPIRFEVSAAEHQLLAQQTKRFADWGISYDLVRRQNEMTASQVRPPKEEHLLTVKSLPPAIAERCAQFPNLIVDLLRTEIWSPTTSMTKPSAPQAESEGEERPWLHRIGSCPKPLIDMLNSRACRSAIMFNDELSVAECEQLLADLSKCAFPFMCAHGRVSMVPLVKVGGIADGRGLFAQGEEERGFGGAFKKWRKDSGEQD</sequence>